<dbReference type="InterPro" id="IPR001309">
    <property type="entry name" value="Pept_C14_p20"/>
</dbReference>
<name>A0AAN7NUM9_9COLE</name>
<dbReference type="GO" id="GO:0051604">
    <property type="term" value="P:protein maturation"/>
    <property type="evidence" value="ECO:0007669"/>
    <property type="project" value="UniProtKB-ARBA"/>
</dbReference>
<evidence type="ECO:0000256" key="2">
    <source>
        <dbReference type="ARBA" id="ARBA00022703"/>
    </source>
</evidence>
<organism evidence="6 7">
    <name type="scientific">Aquatica leii</name>
    <dbReference type="NCBI Taxonomy" id="1421715"/>
    <lineage>
        <taxon>Eukaryota</taxon>
        <taxon>Metazoa</taxon>
        <taxon>Ecdysozoa</taxon>
        <taxon>Arthropoda</taxon>
        <taxon>Hexapoda</taxon>
        <taxon>Insecta</taxon>
        <taxon>Pterygota</taxon>
        <taxon>Neoptera</taxon>
        <taxon>Endopterygota</taxon>
        <taxon>Coleoptera</taxon>
        <taxon>Polyphaga</taxon>
        <taxon>Elateriformia</taxon>
        <taxon>Elateroidea</taxon>
        <taxon>Lampyridae</taxon>
        <taxon>Luciolinae</taxon>
        <taxon>Aquatica</taxon>
    </lineage>
</organism>
<evidence type="ECO:0000313" key="7">
    <source>
        <dbReference type="Proteomes" id="UP001353858"/>
    </source>
</evidence>
<dbReference type="PROSITE" id="PS50207">
    <property type="entry name" value="CASPASE_P10"/>
    <property type="match status" value="1"/>
</dbReference>
<evidence type="ECO:0000313" key="6">
    <source>
        <dbReference type="EMBL" id="KAK4872500.1"/>
    </source>
</evidence>
<dbReference type="Pfam" id="PF00656">
    <property type="entry name" value="Peptidase_C14"/>
    <property type="match status" value="1"/>
</dbReference>
<dbReference type="InterPro" id="IPR011600">
    <property type="entry name" value="Pept_C14_caspase"/>
</dbReference>
<keyword evidence="7" id="KW-1185">Reference proteome</keyword>
<evidence type="ECO:0000256" key="3">
    <source>
        <dbReference type="RuleBase" id="RU003971"/>
    </source>
</evidence>
<dbReference type="GO" id="GO:0005737">
    <property type="term" value="C:cytoplasm"/>
    <property type="evidence" value="ECO:0007669"/>
    <property type="project" value="UniProtKB-ARBA"/>
</dbReference>
<reference evidence="7" key="1">
    <citation type="submission" date="2023-01" db="EMBL/GenBank/DDBJ databases">
        <title>Key to firefly adult light organ development and bioluminescence: homeobox transcription factors regulate luciferase expression and transportation to peroxisome.</title>
        <authorList>
            <person name="Fu X."/>
        </authorList>
    </citation>
    <scope>NUCLEOTIDE SEQUENCE [LARGE SCALE GENOMIC DNA]</scope>
</reference>
<dbReference type="PANTHER" id="PTHR48169">
    <property type="entry name" value="DED DOMAIN-CONTAINING PROTEIN"/>
    <property type="match status" value="1"/>
</dbReference>
<sequence length="240" mass="28192">MTKEKLGHVYVFNHTTFINKSLETRYGSTKDCRDIEKVFQELKFDVIIYNDLLYQEILDKLSNIAKMDYSNHDCLIIFVLTHGKKDKLFARDVDYYPDVYWTSFTERSGFMYKPKLIFIQGSRGDEADDSVQLRKTTETETIVPRTYSVPYVPDVLLMFSCYDVYFSWRSGVTGSAFVQCLCKEFESRAKNTDLLTLLTFVNRRLSMHFMRVPNQVVNVRQMATIVSTLNKVLYFRPIDK</sequence>
<dbReference type="GO" id="GO:0006915">
    <property type="term" value="P:apoptotic process"/>
    <property type="evidence" value="ECO:0007669"/>
    <property type="project" value="UniProtKB-KW"/>
</dbReference>
<dbReference type="PANTHER" id="PTHR48169:SF1">
    <property type="entry name" value="ASTROCYTIC PHOSPHOPROTEIN PEA-15"/>
    <property type="match status" value="1"/>
</dbReference>
<dbReference type="PRINTS" id="PR00376">
    <property type="entry name" value="IL1BCENZYME"/>
</dbReference>
<dbReference type="GO" id="GO:0043067">
    <property type="term" value="P:regulation of programmed cell death"/>
    <property type="evidence" value="ECO:0007669"/>
    <property type="project" value="UniProtKB-ARBA"/>
</dbReference>
<comment type="similarity">
    <text evidence="1 3">Belongs to the peptidase C14A family.</text>
</comment>
<dbReference type="InterPro" id="IPR015917">
    <property type="entry name" value="Pept_C14A"/>
</dbReference>
<comment type="caution">
    <text evidence="6">The sequence shown here is derived from an EMBL/GenBank/DDBJ whole genome shotgun (WGS) entry which is preliminary data.</text>
</comment>
<feature type="domain" description="Caspase family p20" evidence="5">
    <location>
        <begin position="5"/>
        <end position="126"/>
    </location>
</feature>
<dbReference type="Proteomes" id="UP001353858">
    <property type="component" value="Unassembled WGS sequence"/>
</dbReference>
<dbReference type="InterPro" id="IPR029030">
    <property type="entry name" value="Caspase-like_dom_sf"/>
</dbReference>
<dbReference type="GO" id="GO:0006508">
    <property type="term" value="P:proteolysis"/>
    <property type="evidence" value="ECO:0007669"/>
    <property type="project" value="InterPro"/>
</dbReference>
<protein>
    <recommendedName>
        <fullName evidence="8">Caspase-like protein</fullName>
    </recommendedName>
</protein>
<evidence type="ECO:0000259" key="4">
    <source>
        <dbReference type="PROSITE" id="PS50207"/>
    </source>
</evidence>
<feature type="domain" description="Caspase family p10" evidence="4">
    <location>
        <begin position="145"/>
        <end position="237"/>
    </location>
</feature>
<dbReference type="InterPro" id="IPR002138">
    <property type="entry name" value="Pept_C14_p10"/>
</dbReference>
<dbReference type="AlphaFoldDB" id="A0AAN7NUM9"/>
<evidence type="ECO:0000256" key="1">
    <source>
        <dbReference type="ARBA" id="ARBA00010134"/>
    </source>
</evidence>
<dbReference type="Gene3D" id="3.40.50.1460">
    <property type="match status" value="1"/>
</dbReference>
<dbReference type="PROSITE" id="PS50208">
    <property type="entry name" value="CASPASE_P20"/>
    <property type="match status" value="1"/>
</dbReference>
<evidence type="ECO:0000259" key="5">
    <source>
        <dbReference type="PROSITE" id="PS50208"/>
    </source>
</evidence>
<gene>
    <name evidence="6" type="ORF">RN001_014529</name>
</gene>
<dbReference type="SUPFAM" id="SSF52129">
    <property type="entry name" value="Caspase-like"/>
    <property type="match status" value="1"/>
</dbReference>
<dbReference type="EMBL" id="JARPUR010000007">
    <property type="protein sequence ID" value="KAK4872500.1"/>
    <property type="molecule type" value="Genomic_DNA"/>
</dbReference>
<dbReference type="SMART" id="SM00115">
    <property type="entry name" value="CASc"/>
    <property type="match status" value="1"/>
</dbReference>
<accession>A0AAN7NUM9</accession>
<evidence type="ECO:0008006" key="8">
    <source>
        <dbReference type="Google" id="ProtNLM"/>
    </source>
</evidence>
<dbReference type="GO" id="GO:0004197">
    <property type="term" value="F:cysteine-type endopeptidase activity"/>
    <property type="evidence" value="ECO:0007669"/>
    <property type="project" value="InterPro"/>
</dbReference>
<proteinExistence type="inferred from homology"/>
<keyword evidence="2" id="KW-0053">Apoptosis</keyword>